<dbReference type="EMBL" id="BMHQ01000003">
    <property type="protein sequence ID" value="GGE10056.1"/>
    <property type="molecule type" value="Genomic_DNA"/>
</dbReference>
<dbReference type="SUPFAM" id="SSF56112">
    <property type="entry name" value="Protein kinase-like (PK-like)"/>
    <property type="match status" value="1"/>
</dbReference>
<dbReference type="RefSeq" id="WP_188646738.1">
    <property type="nucleotide sequence ID" value="NZ_BMHQ01000003.1"/>
</dbReference>
<evidence type="ECO:0000313" key="2">
    <source>
        <dbReference type="EMBL" id="GGE10056.1"/>
    </source>
</evidence>
<evidence type="ECO:0000256" key="1">
    <source>
        <dbReference type="SAM" id="Phobius"/>
    </source>
</evidence>
<keyword evidence="1" id="KW-0472">Membrane</keyword>
<feature type="transmembrane region" description="Helical" evidence="1">
    <location>
        <begin position="233"/>
        <end position="251"/>
    </location>
</feature>
<accession>A0A8J2Y8V8</accession>
<proteinExistence type="predicted"/>
<evidence type="ECO:0000313" key="3">
    <source>
        <dbReference type="Proteomes" id="UP000625210"/>
    </source>
</evidence>
<comment type="caution">
    <text evidence="2">The sequence shown here is derived from an EMBL/GenBank/DDBJ whole genome shotgun (WGS) entry which is preliminary data.</text>
</comment>
<dbReference type="InterPro" id="IPR011009">
    <property type="entry name" value="Kinase-like_dom_sf"/>
</dbReference>
<dbReference type="Proteomes" id="UP000625210">
    <property type="component" value="Unassembled WGS sequence"/>
</dbReference>
<gene>
    <name evidence="2" type="ORF">GCM10011571_09210</name>
</gene>
<name>A0A8J2Y8V8_9BACL</name>
<protein>
    <submittedName>
        <fullName evidence="2">Uncharacterized protein</fullName>
    </submittedName>
</protein>
<keyword evidence="1" id="KW-0812">Transmembrane</keyword>
<keyword evidence="1" id="KW-1133">Transmembrane helix</keyword>
<reference evidence="2" key="1">
    <citation type="journal article" date="2014" name="Int. J. Syst. Evol. Microbiol.">
        <title>Complete genome sequence of Corynebacterium casei LMG S-19264T (=DSM 44701T), isolated from a smear-ripened cheese.</title>
        <authorList>
            <consortium name="US DOE Joint Genome Institute (JGI-PGF)"/>
            <person name="Walter F."/>
            <person name="Albersmeier A."/>
            <person name="Kalinowski J."/>
            <person name="Ruckert C."/>
        </authorList>
    </citation>
    <scope>NUCLEOTIDE SEQUENCE</scope>
    <source>
        <strain evidence="2">CGMCC 1.15179</strain>
    </source>
</reference>
<dbReference type="AlphaFoldDB" id="A0A8J2Y8V8"/>
<sequence>MAEAKHSRRYYEWFQVEDVISFFNGQLILARSKEGNQVYLQEMKKTRSLPPGSTEILANLENVQMVPVLDVIEEEDRVVLVHPTVSAEPLSLLVNRENHLNPVQALNIYRKLLRTMIRLSRLPLPLHSTMDPRNIIMEGERPYLLFVSFEKFQGQDQQWRLLLYFLLTGIRLEAPLAKLEDDPHLQEIPAPLKSLLSQCMDPKKSMSAVLQQAEQVRLPSSSRKTVAKPAKRLRLGLGIALLLLIGVFFGYQVMALGDAPAGEEIAVQKPNGKAGWKKEVSRISFENEGRNMQSLPFAFQGATHVYGEFSQQHQQPFTVTLASENISASFGLHIDDEGQVRLFQKTNGETFSLADSGDAFRLKPGKTYRMEIYYVPQNPFRVAITDKGTGEKWIATGEVPMDSTYRVTFQGAKGTLVLHPGAEQITDHRSSLAQWRGHEPFELTAGSAVLTDGKFQAKQKAYIRVPEKFSFQRSKEYEGDPLQLEMESTDGSRYRLLWSEDGKLELHRLGYQVERLATTFLYGDWQGDLPAKVTLVKKPRQLEVNVKQGSNTGQLVYEYERPVSLRSIYLTSESDLELKE</sequence>
<reference evidence="2" key="2">
    <citation type="submission" date="2020-09" db="EMBL/GenBank/DDBJ databases">
        <authorList>
            <person name="Sun Q."/>
            <person name="Zhou Y."/>
        </authorList>
    </citation>
    <scope>NUCLEOTIDE SEQUENCE</scope>
    <source>
        <strain evidence="2">CGMCC 1.15179</strain>
    </source>
</reference>
<organism evidence="2 3">
    <name type="scientific">Marinithermofilum abyssi</name>
    <dbReference type="NCBI Taxonomy" id="1571185"/>
    <lineage>
        <taxon>Bacteria</taxon>
        <taxon>Bacillati</taxon>
        <taxon>Bacillota</taxon>
        <taxon>Bacilli</taxon>
        <taxon>Bacillales</taxon>
        <taxon>Thermoactinomycetaceae</taxon>
        <taxon>Marinithermofilum</taxon>
    </lineage>
</organism>
<keyword evidence="3" id="KW-1185">Reference proteome</keyword>